<dbReference type="EC" id="3.1.13.1" evidence="8"/>
<dbReference type="InterPro" id="IPR011129">
    <property type="entry name" value="CSD"/>
</dbReference>
<evidence type="ECO:0000256" key="7">
    <source>
        <dbReference type="ARBA" id="ARBA00022884"/>
    </source>
</evidence>
<keyword evidence="11" id="KW-1185">Reference proteome</keyword>
<dbReference type="InterPro" id="IPR004476">
    <property type="entry name" value="RNase_II/RNase_R"/>
</dbReference>
<dbReference type="InterPro" id="IPR013223">
    <property type="entry name" value="RNase_B_OB_dom"/>
</dbReference>
<dbReference type="Pfam" id="PF00575">
    <property type="entry name" value="S1"/>
    <property type="match status" value="1"/>
</dbReference>
<dbReference type="GO" id="GO:0008859">
    <property type="term" value="F:exoribonuclease II activity"/>
    <property type="evidence" value="ECO:0007669"/>
    <property type="project" value="UniProtKB-UniRule"/>
</dbReference>
<accession>W6M2H8</accession>
<dbReference type="AlphaFoldDB" id="W6M2H8"/>
<reference evidence="10" key="1">
    <citation type="submission" date="2013-07" db="EMBL/GenBank/DDBJ databases">
        <authorList>
            <person name="McIlroy S."/>
        </authorList>
    </citation>
    <scope>NUCLEOTIDE SEQUENCE [LARGE SCALE GENOMIC DNA]</scope>
    <source>
        <strain evidence="10">Run_A_D11</strain>
    </source>
</reference>
<dbReference type="InterPro" id="IPR040476">
    <property type="entry name" value="CSD2"/>
</dbReference>
<dbReference type="Proteomes" id="UP000035760">
    <property type="component" value="Unassembled WGS sequence"/>
</dbReference>
<comment type="subcellular location">
    <subcellularLocation>
        <location evidence="2 8">Cytoplasm</location>
    </subcellularLocation>
</comment>
<dbReference type="GO" id="GO:0005829">
    <property type="term" value="C:cytosol"/>
    <property type="evidence" value="ECO:0007669"/>
    <property type="project" value="UniProtKB-ARBA"/>
</dbReference>
<comment type="catalytic activity">
    <reaction evidence="1 8">
        <text>Exonucleolytic cleavage in the 3'- to 5'-direction to yield nucleoside 5'-phosphates.</text>
        <dbReference type="EC" id="3.1.13.1"/>
    </reaction>
</comment>
<evidence type="ECO:0000256" key="1">
    <source>
        <dbReference type="ARBA" id="ARBA00001849"/>
    </source>
</evidence>
<gene>
    <name evidence="8 10" type="primary">rnr</name>
    <name evidence="10" type="ORF">BN873_20031</name>
</gene>
<evidence type="ECO:0000256" key="5">
    <source>
        <dbReference type="ARBA" id="ARBA00022801"/>
    </source>
</evidence>
<dbReference type="Pfam" id="PF08206">
    <property type="entry name" value="OB_RNB"/>
    <property type="match status" value="1"/>
</dbReference>
<name>W6M2H8_9GAMM</name>
<evidence type="ECO:0000256" key="4">
    <source>
        <dbReference type="ARBA" id="ARBA00022722"/>
    </source>
</evidence>
<keyword evidence="7 8" id="KW-0694">RNA-binding</keyword>
<evidence type="ECO:0000313" key="10">
    <source>
        <dbReference type="EMBL" id="CDI01707.1"/>
    </source>
</evidence>
<evidence type="ECO:0000259" key="9">
    <source>
        <dbReference type="PROSITE" id="PS50126"/>
    </source>
</evidence>
<protein>
    <recommendedName>
        <fullName evidence="8">Ribonuclease R</fullName>
        <shortName evidence="8">RNase R</shortName>
        <ecNumber evidence="8">3.1.13.1</ecNumber>
    </recommendedName>
</protein>
<dbReference type="InterPro" id="IPR001900">
    <property type="entry name" value="RNase_II/R"/>
</dbReference>
<keyword evidence="3 8" id="KW-0963">Cytoplasm</keyword>
<evidence type="ECO:0000256" key="6">
    <source>
        <dbReference type="ARBA" id="ARBA00022839"/>
    </source>
</evidence>
<dbReference type="NCBIfam" id="TIGR02063">
    <property type="entry name" value="RNase_R"/>
    <property type="match status" value="1"/>
</dbReference>
<feature type="domain" description="S1 motif" evidence="9">
    <location>
        <begin position="645"/>
        <end position="726"/>
    </location>
</feature>
<dbReference type="SUPFAM" id="SSF46785">
    <property type="entry name" value="Winged helix' DNA-binding domain"/>
    <property type="match status" value="1"/>
</dbReference>
<dbReference type="GO" id="GO:0003723">
    <property type="term" value="F:RNA binding"/>
    <property type="evidence" value="ECO:0007669"/>
    <property type="project" value="UniProtKB-UniRule"/>
</dbReference>
<comment type="caution">
    <text evidence="10">The sequence shown here is derived from an EMBL/GenBank/DDBJ whole genome shotgun (WGS) entry which is preliminary data.</text>
</comment>
<dbReference type="STRING" id="1400863.BN873_20031"/>
<keyword evidence="6 8" id="KW-0269">Exonuclease</keyword>
<dbReference type="InterPro" id="IPR003029">
    <property type="entry name" value="S1_domain"/>
</dbReference>
<dbReference type="InterPro" id="IPR011991">
    <property type="entry name" value="ArsR-like_HTH"/>
</dbReference>
<dbReference type="OrthoDB" id="9764149at2"/>
<proteinExistence type="inferred from homology"/>
<sequence length="747" mass="84229">MTAKKRDAWRRMDPFLNREQEKYGRPSPSREFILHYLEERGMPLTLGELCAEWGISDSWEVEALSRRLRAMERDGQLIRNRREGYGSVAKMNLVPGRVIGHPEGHGFLIPDAGGDNLFLSPRQMRKLLHGDRAVARVIGVDYRGRREGAVVEVLERNTEIVVGRFCEERGAFFIVPDNKRINQDIMVPADGRGEARAGQIVIAELIEQPSSQSRPLGRIKEVLGEHMAPGMEVRIAIASHGIPIDWPDAVLAEVSHYGDTVPDDARQGRWDLREIPLVTIDGITARDFDDAVYCEQRGANWRLLVAIADVSWYVQPGTALDQEARKRGNSVYFPDRAIPMLPEVLSNGLCSLNPAVDRLCMVCEMAFNAEGRMIRSRFAEAVMRSQARLTYDTAAAIVADRDPHVRKEYAALVPHLDRLQTLYQVLKAAREQRGAMDFDTQETVIEYGADRKIERILPTERNDAHRLIEECMIAANVAAARFLQRNKIPGLYRIHEGPTEERLKKLRAFLGELGLGLSGGEKPTPRDYTRVLEGVKGRADAHLIQTVMLRSLAQATYSPANAGHFGLALEAYAHFTSPIRRYPDLQVHRAIRHILNGGKAADFPYTQADLLGLGEHCSMTERRADEATRDAVEWLKCEFMLDKIGQVYDGVITGVTGFGLFVELSGVYVEGLIHVTALRNDYYQFDPVGQRLRGDRSGQIYRLGDSLRVRVVRVDLDERKIDFELIESGRRDEKPRSPRSRGPRKKG</sequence>
<dbReference type="InterPro" id="IPR022966">
    <property type="entry name" value="RNase_II/R_CS"/>
</dbReference>
<dbReference type="GO" id="GO:0006402">
    <property type="term" value="P:mRNA catabolic process"/>
    <property type="evidence" value="ECO:0007669"/>
    <property type="project" value="TreeGrafter"/>
</dbReference>
<reference evidence="10" key="2">
    <citation type="submission" date="2014-03" db="EMBL/GenBank/DDBJ databases">
        <title>Candidatus Competibacter-lineage genomes retrieved from metagenomes reveal functional metabolic diversity.</title>
        <authorList>
            <person name="McIlroy S.J."/>
            <person name="Albertsen M."/>
            <person name="Andresen E.K."/>
            <person name="Saunders A.M."/>
            <person name="Kristiansen R."/>
            <person name="Stokholm-Bjerregaard M."/>
            <person name="Nielsen K.L."/>
            <person name="Nielsen P.H."/>
        </authorList>
    </citation>
    <scope>NUCLEOTIDE SEQUENCE</scope>
    <source>
        <strain evidence="10">Run_A_D11</strain>
    </source>
</reference>
<dbReference type="PROSITE" id="PS01175">
    <property type="entry name" value="RIBONUCLEASE_II"/>
    <property type="match status" value="1"/>
</dbReference>
<dbReference type="EMBL" id="CBTJ020000025">
    <property type="protein sequence ID" value="CDI01707.1"/>
    <property type="molecule type" value="Genomic_DNA"/>
</dbReference>
<comment type="function">
    <text evidence="8">3'-5' exoribonuclease that releases 5'-nucleoside monophosphates and is involved in maturation of structured RNAs.</text>
</comment>
<organism evidence="10 11">
    <name type="scientific">Candidatus Competibacter denitrificans Run_A_D11</name>
    <dbReference type="NCBI Taxonomy" id="1400863"/>
    <lineage>
        <taxon>Bacteria</taxon>
        <taxon>Pseudomonadati</taxon>
        <taxon>Pseudomonadota</taxon>
        <taxon>Gammaproteobacteria</taxon>
        <taxon>Candidatus Competibacteraceae</taxon>
        <taxon>Candidatus Competibacter</taxon>
    </lineage>
</organism>
<dbReference type="SMART" id="SM00955">
    <property type="entry name" value="RNB"/>
    <property type="match status" value="1"/>
</dbReference>
<dbReference type="PROSITE" id="PS50126">
    <property type="entry name" value="S1"/>
    <property type="match status" value="1"/>
</dbReference>
<dbReference type="NCBIfam" id="TIGR00358">
    <property type="entry name" value="3_prime_RNase"/>
    <property type="match status" value="1"/>
</dbReference>
<dbReference type="SMART" id="SM00316">
    <property type="entry name" value="S1"/>
    <property type="match status" value="1"/>
</dbReference>
<dbReference type="SMART" id="SM00357">
    <property type="entry name" value="CSP"/>
    <property type="match status" value="2"/>
</dbReference>
<dbReference type="RefSeq" id="WP_048671073.1">
    <property type="nucleotide sequence ID" value="NZ_CBTJ020000025.1"/>
</dbReference>
<keyword evidence="5 8" id="KW-0378">Hydrolase</keyword>
<comment type="similarity">
    <text evidence="8">Belongs to the RNR ribonuclease family. RNase R subfamily.</text>
</comment>
<dbReference type="GO" id="GO:0006355">
    <property type="term" value="P:regulation of DNA-templated transcription"/>
    <property type="evidence" value="ECO:0007669"/>
    <property type="project" value="UniProtKB-ARBA"/>
</dbReference>
<dbReference type="PANTHER" id="PTHR23355">
    <property type="entry name" value="RIBONUCLEASE"/>
    <property type="match status" value="1"/>
</dbReference>
<dbReference type="InterPro" id="IPR036390">
    <property type="entry name" value="WH_DNA-bd_sf"/>
</dbReference>
<dbReference type="Pfam" id="PF17876">
    <property type="entry name" value="CSD2"/>
    <property type="match status" value="1"/>
</dbReference>
<dbReference type="InterPro" id="IPR011805">
    <property type="entry name" value="RNase_R"/>
</dbReference>
<dbReference type="Pfam" id="PF00773">
    <property type="entry name" value="RNB"/>
    <property type="match status" value="1"/>
</dbReference>
<evidence type="ECO:0000256" key="8">
    <source>
        <dbReference type="HAMAP-Rule" id="MF_01895"/>
    </source>
</evidence>
<evidence type="ECO:0000313" key="11">
    <source>
        <dbReference type="Proteomes" id="UP000035760"/>
    </source>
</evidence>
<dbReference type="PANTHER" id="PTHR23355:SF9">
    <property type="entry name" value="DIS3-LIKE EXONUCLEASE 2"/>
    <property type="match status" value="1"/>
</dbReference>
<evidence type="ECO:0000256" key="3">
    <source>
        <dbReference type="ARBA" id="ARBA00022490"/>
    </source>
</evidence>
<keyword evidence="4 8" id="KW-0540">Nuclease</keyword>
<dbReference type="Gene3D" id="2.40.50.140">
    <property type="entry name" value="Nucleic acid-binding proteins"/>
    <property type="match status" value="2"/>
</dbReference>
<dbReference type="SUPFAM" id="SSF50249">
    <property type="entry name" value="Nucleic acid-binding proteins"/>
    <property type="match status" value="4"/>
</dbReference>
<dbReference type="HAMAP" id="MF_01895">
    <property type="entry name" value="RNase_R"/>
    <property type="match status" value="1"/>
</dbReference>
<dbReference type="InterPro" id="IPR012340">
    <property type="entry name" value="NA-bd_OB-fold"/>
</dbReference>
<dbReference type="InterPro" id="IPR050180">
    <property type="entry name" value="RNR_Ribonuclease"/>
</dbReference>
<dbReference type="CDD" id="cd00090">
    <property type="entry name" value="HTH_ARSR"/>
    <property type="match status" value="1"/>
</dbReference>
<dbReference type="CDD" id="cd04471">
    <property type="entry name" value="S1_RNase_R"/>
    <property type="match status" value="1"/>
</dbReference>
<evidence type="ECO:0000256" key="2">
    <source>
        <dbReference type="ARBA" id="ARBA00004496"/>
    </source>
</evidence>